<reference evidence="3 6" key="2">
    <citation type="submission" date="2017-12" db="EMBL/GenBank/DDBJ databases">
        <title>Pharmacopeia of the Arctic Ocean.</title>
        <authorList>
            <person name="Collins E."/>
            <person name="Ducluzeau A.-L."/>
        </authorList>
    </citation>
    <scope>NUCLEOTIDE SEQUENCE [LARGE SCALE GENOMIC DNA]</scope>
    <source>
        <strain evidence="3 6">DSM 23325</strain>
    </source>
</reference>
<feature type="domain" description="TadE-like" evidence="2">
    <location>
        <begin position="13"/>
        <end position="55"/>
    </location>
</feature>
<evidence type="ECO:0000256" key="1">
    <source>
        <dbReference type="SAM" id="Phobius"/>
    </source>
</evidence>
<feature type="transmembrane region" description="Helical" evidence="1">
    <location>
        <begin position="20"/>
        <end position="37"/>
    </location>
</feature>
<dbReference type="EMBL" id="FOKC01000009">
    <property type="protein sequence ID" value="SFB38608.1"/>
    <property type="molecule type" value="Genomic_DNA"/>
</dbReference>
<sequence length="146" mass="14800">MRPPASRRGSERGSASVEAAIAVPAFALFVGLIIFGGRTTVAHQAVESAAVDAARSASLARTRSTAETAAAAAATNSLANQNVACVKVTVKVDTAAFAAAVGQNAAVHVTVGCLLDLEDLAVPGVPGKRTLEARASSSLDTWRERS</sequence>
<dbReference type="STRING" id="748909.SAMN05192575_109146"/>
<name>A0A1I1AQ45_9ACTN</name>
<dbReference type="EMBL" id="PJBV01000014">
    <property type="protein sequence ID" value="PKH41728.1"/>
    <property type="molecule type" value="Genomic_DNA"/>
</dbReference>
<dbReference type="RefSeq" id="WP_091200426.1">
    <property type="nucleotide sequence ID" value="NZ_FOKC01000009.1"/>
</dbReference>
<evidence type="ECO:0000259" key="2">
    <source>
        <dbReference type="Pfam" id="PF07811"/>
    </source>
</evidence>
<dbReference type="Pfam" id="PF07811">
    <property type="entry name" value="TadE"/>
    <property type="match status" value="1"/>
</dbReference>
<evidence type="ECO:0000313" key="3">
    <source>
        <dbReference type="EMBL" id="PKH41728.1"/>
    </source>
</evidence>
<organism evidence="4 5">
    <name type="scientific">Nocardioides alpinus</name>
    <dbReference type="NCBI Taxonomy" id="748909"/>
    <lineage>
        <taxon>Bacteria</taxon>
        <taxon>Bacillati</taxon>
        <taxon>Actinomycetota</taxon>
        <taxon>Actinomycetes</taxon>
        <taxon>Propionibacteriales</taxon>
        <taxon>Nocardioidaceae</taxon>
        <taxon>Nocardioides</taxon>
    </lineage>
</organism>
<dbReference type="Proteomes" id="UP000199113">
    <property type="component" value="Unassembled WGS sequence"/>
</dbReference>
<keyword evidence="1" id="KW-0812">Transmembrane</keyword>
<keyword evidence="1" id="KW-0472">Membrane</keyword>
<reference evidence="4" key="1">
    <citation type="submission" date="2016-10" db="EMBL/GenBank/DDBJ databases">
        <authorList>
            <person name="de Groot N.N."/>
        </authorList>
    </citation>
    <scope>NUCLEOTIDE SEQUENCE [LARGE SCALE GENOMIC DNA]</scope>
    <source>
        <strain evidence="4">CGMCC 1.10697</strain>
    </source>
</reference>
<protein>
    <submittedName>
        <fullName evidence="3">Pilus assembly protein</fullName>
    </submittedName>
    <submittedName>
        <fullName evidence="4">TadE-like protein</fullName>
    </submittedName>
</protein>
<proteinExistence type="predicted"/>
<dbReference type="Proteomes" id="UP000233565">
    <property type="component" value="Unassembled WGS sequence"/>
</dbReference>
<accession>A0A1I1AQ45</accession>
<keyword evidence="6" id="KW-1185">Reference proteome</keyword>
<dbReference type="OrthoDB" id="4869119at2"/>
<evidence type="ECO:0000313" key="4">
    <source>
        <dbReference type="EMBL" id="SFB38608.1"/>
    </source>
</evidence>
<dbReference type="InterPro" id="IPR012495">
    <property type="entry name" value="TadE-like_dom"/>
</dbReference>
<evidence type="ECO:0000313" key="6">
    <source>
        <dbReference type="Proteomes" id="UP000233565"/>
    </source>
</evidence>
<gene>
    <name evidence="3" type="ORF">CXG46_07570</name>
    <name evidence="4" type="ORF">SAMN05192575_109146</name>
</gene>
<keyword evidence="1" id="KW-1133">Transmembrane helix</keyword>
<evidence type="ECO:0000313" key="5">
    <source>
        <dbReference type="Proteomes" id="UP000199113"/>
    </source>
</evidence>
<dbReference type="AlphaFoldDB" id="A0A1I1AQ45"/>